<dbReference type="SUPFAM" id="SSF57850">
    <property type="entry name" value="RING/U-box"/>
    <property type="match status" value="2"/>
</dbReference>
<keyword evidence="6 9" id="KW-0863">Zinc-finger</keyword>
<evidence type="ECO:0000256" key="7">
    <source>
        <dbReference type="ARBA" id="ARBA00022786"/>
    </source>
</evidence>
<dbReference type="Pfam" id="PF00097">
    <property type="entry name" value="zf-C3HC4"/>
    <property type="match status" value="1"/>
</dbReference>
<dbReference type="InterPro" id="IPR001841">
    <property type="entry name" value="Znf_RING"/>
</dbReference>
<dbReference type="CDD" id="cd20335">
    <property type="entry name" value="BRcat_RBR"/>
    <property type="match status" value="1"/>
</dbReference>
<dbReference type="PROSITE" id="PS50089">
    <property type="entry name" value="ZF_RING_2"/>
    <property type="match status" value="1"/>
</dbReference>
<evidence type="ECO:0000256" key="2">
    <source>
        <dbReference type="ARBA" id="ARBA00012251"/>
    </source>
</evidence>
<comment type="caution">
    <text evidence="13">The sequence shown here is derived from an EMBL/GenBank/DDBJ whole genome shotgun (WGS) entry which is preliminary data.</text>
</comment>
<keyword evidence="4" id="KW-0479">Metal-binding</keyword>
<feature type="region of interest" description="Disordered" evidence="10">
    <location>
        <begin position="1"/>
        <end position="24"/>
    </location>
</feature>
<sequence>MTYRPHHSPPLRHQHPPPPPPVEPPLSITVHDHTKVKIGPGFEIHDVLTSVETPWILLTNIPAHAKPNAVEQLLSPFGSVSDIQLPTSTAKSVMTVQARFASHAEAMQASKALDGSMFLKNRISARVPVNSRSGIASIQDCSVRIQWEAPQKVAYGGYPSLERAQQAITAARKGQSGDYCVYAAVHVGLPSVGTTTVKFTNLPPTATKDFMQRFAAPEDIMWERPNYTALAPAIDGIKRMLRNLGNFLELEVLPPPYSNGLIRAWATFSSATAAKAAAGALHGRKPVFTGKTRIFANHVQNLGYHISFDDFPKNAQLIENLRESIFRNGMRMTISTRRLPSSMLVRLSAEGVKPLGWLKAEFEKILRGEILRRDGVTVWDFFFARQDGLDYLRSVEAKEAGVRIEADKLRRTLKIFGTPSDRVTVRTILLQKMSDLKTQQVRIIRVPGRVIGAFIATQLPRLCEKFGNETIFVDVGERMVTLRGGDELYEAAVEAVHQAQQSPLAQRPYVQNVAECPVCFNKVVSPITLRCGHRWCRTCLSQYLLAALDNRQFPLTCLGDEAKCTESISLSTARSVLQPEEFNSVVVASVSAYVHAHAKEFHYCPSPDCIQIYRTGPKGTVVQCPSCLLRICSHCHAEAHDGFPCAEQQDGDRLFKEWVASHDVKNCPGCAIPIERDEGCHHVTCIQCQTHICWVCLQTFPKGEGIYRHMREEHGGIGLAEHEYN</sequence>
<feature type="domain" description="RING-type" evidence="11">
    <location>
        <begin position="516"/>
        <end position="557"/>
    </location>
</feature>
<keyword evidence="8" id="KW-0862">Zinc</keyword>
<dbReference type="InterPro" id="IPR013087">
    <property type="entry name" value="Znf_C2H2_type"/>
</dbReference>
<evidence type="ECO:0000259" key="12">
    <source>
        <dbReference type="PROSITE" id="PS51873"/>
    </source>
</evidence>
<evidence type="ECO:0000256" key="5">
    <source>
        <dbReference type="ARBA" id="ARBA00022737"/>
    </source>
</evidence>
<evidence type="ECO:0000256" key="3">
    <source>
        <dbReference type="ARBA" id="ARBA00022679"/>
    </source>
</evidence>
<dbReference type="InterPro" id="IPR044066">
    <property type="entry name" value="TRIAD_supradom"/>
</dbReference>
<dbReference type="PANTHER" id="PTHR11685">
    <property type="entry name" value="RBR FAMILY RING FINGER AND IBR DOMAIN-CONTAINING"/>
    <property type="match status" value="1"/>
</dbReference>
<evidence type="ECO:0000313" key="14">
    <source>
        <dbReference type="Proteomes" id="UP001218218"/>
    </source>
</evidence>
<name>A0AAD6ZS07_9AGAR</name>
<dbReference type="Pfam" id="PF01485">
    <property type="entry name" value="IBR"/>
    <property type="match status" value="1"/>
</dbReference>
<dbReference type="InterPro" id="IPR031127">
    <property type="entry name" value="E3_UB_ligase_RBR"/>
</dbReference>
<dbReference type="EC" id="2.3.2.31" evidence="2"/>
<dbReference type="Gene3D" id="3.30.40.10">
    <property type="entry name" value="Zinc/RING finger domain, C3HC4 (zinc finger)"/>
    <property type="match status" value="1"/>
</dbReference>
<evidence type="ECO:0000256" key="8">
    <source>
        <dbReference type="ARBA" id="ARBA00022833"/>
    </source>
</evidence>
<evidence type="ECO:0000259" key="11">
    <source>
        <dbReference type="PROSITE" id="PS50089"/>
    </source>
</evidence>
<dbReference type="GO" id="GO:0008270">
    <property type="term" value="F:zinc ion binding"/>
    <property type="evidence" value="ECO:0007669"/>
    <property type="project" value="UniProtKB-KW"/>
</dbReference>
<dbReference type="Gene3D" id="1.20.120.1750">
    <property type="match status" value="1"/>
</dbReference>
<dbReference type="PROSITE" id="PS00028">
    <property type="entry name" value="ZINC_FINGER_C2H2_1"/>
    <property type="match status" value="1"/>
</dbReference>
<evidence type="ECO:0000256" key="10">
    <source>
        <dbReference type="SAM" id="MobiDB-lite"/>
    </source>
</evidence>
<protein>
    <recommendedName>
        <fullName evidence="2">RBR-type E3 ubiquitin transferase</fullName>
        <ecNumber evidence="2">2.3.2.31</ecNumber>
    </recommendedName>
</protein>
<keyword evidence="5" id="KW-0677">Repeat</keyword>
<dbReference type="Pfam" id="PF00076">
    <property type="entry name" value="RRM_1"/>
    <property type="match status" value="1"/>
</dbReference>
<evidence type="ECO:0000256" key="9">
    <source>
        <dbReference type="PROSITE-ProRule" id="PRU00175"/>
    </source>
</evidence>
<dbReference type="InterPro" id="IPR002867">
    <property type="entry name" value="IBR_dom"/>
</dbReference>
<dbReference type="EMBL" id="JARIHO010000031">
    <property type="protein sequence ID" value="KAJ7336445.1"/>
    <property type="molecule type" value="Genomic_DNA"/>
</dbReference>
<feature type="compositionally biased region" description="Basic residues" evidence="10">
    <location>
        <begin position="1"/>
        <end position="15"/>
    </location>
</feature>
<accession>A0AAD6ZS07</accession>
<dbReference type="SMART" id="SM00647">
    <property type="entry name" value="IBR"/>
    <property type="match status" value="2"/>
</dbReference>
<feature type="domain" description="RING-type" evidence="12">
    <location>
        <begin position="512"/>
        <end position="725"/>
    </location>
</feature>
<gene>
    <name evidence="13" type="ORF">DFH08DRAFT_965319</name>
</gene>
<dbReference type="InterPro" id="IPR013083">
    <property type="entry name" value="Znf_RING/FYVE/PHD"/>
</dbReference>
<dbReference type="InterPro" id="IPR018957">
    <property type="entry name" value="Znf_C3HC4_RING-type"/>
</dbReference>
<dbReference type="InterPro" id="IPR000504">
    <property type="entry name" value="RRM_dom"/>
</dbReference>
<keyword evidence="7" id="KW-0833">Ubl conjugation pathway</keyword>
<dbReference type="AlphaFoldDB" id="A0AAD6ZS07"/>
<proteinExistence type="predicted"/>
<dbReference type="SUPFAM" id="SSF54928">
    <property type="entry name" value="RNA-binding domain, RBD"/>
    <property type="match status" value="1"/>
</dbReference>
<dbReference type="GO" id="GO:0016567">
    <property type="term" value="P:protein ubiquitination"/>
    <property type="evidence" value="ECO:0007669"/>
    <property type="project" value="InterPro"/>
</dbReference>
<comment type="catalytic activity">
    <reaction evidence="1">
        <text>[E2 ubiquitin-conjugating enzyme]-S-ubiquitinyl-L-cysteine + [acceptor protein]-L-lysine = [E2 ubiquitin-conjugating enzyme]-L-cysteine + [acceptor protein]-N(6)-ubiquitinyl-L-lysine.</text>
        <dbReference type="EC" id="2.3.2.31"/>
    </reaction>
</comment>
<dbReference type="GO" id="GO:0003723">
    <property type="term" value="F:RNA binding"/>
    <property type="evidence" value="ECO:0007669"/>
    <property type="project" value="InterPro"/>
</dbReference>
<dbReference type="GO" id="GO:0061630">
    <property type="term" value="F:ubiquitin protein ligase activity"/>
    <property type="evidence" value="ECO:0007669"/>
    <property type="project" value="UniProtKB-EC"/>
</dbReference>
<dbReference type="InterPro" id="IPR035979">
    <property type="entry name" value="RBD_domain_sf"/>
</dbReference>
<evidence type="ECO:0000256" key="6">
    <source>
        <dbReference type="ARBA" id="ARBA00022771"/>
    </source>
</evidence>
<reference evidence="13" key="1">
    <citation type="submission" date="2023-03" db="EMBL/GenBank/DDBJ databases">
        <title>Massive genome expansion in bonnet fungi (Mycena s.s.) driven by repeated elements and novel gene families across ecological guilds.</title>
        <authorList>
            <consortium name="Lawrence Berkeley National Laboratory"/>
            <person name="Harder C.B."/>
            <person name="Miyauchi S."/>
            <person name="Viragh M."/>
            <person name="Kuo A."/>
            <person name="Thoen E."/>
            <person name="Andreopoulos B."/>
            <person name="Lu D."/>
            <person name="Skrede I."/>
            <person name="Drula E."/>
            <person name="Henrissat B."/>
            <person name="Morin E."/>
            <person name="Kohler A."/>
            <person name="Barry K."/>
            <person name="LaButti K."/>
            <person name="Morin E."/>
            <person name="Salamov A."/>
            <person name="Lipzen A."/>
            <person name="Mereny Z."/>
            <person name="Hegedus B."/>
            <person name="Baldrian P."/>
            <person name="Stursova M."/>
            <person name="Weitz H."/>
            <person name="Taylor A."/>
            <person name="Grigoriev I.V."/>
            <person name="Nagy L.G."/>
            <person name="Martin F."/>
            <person name="Kauserud H."/>
        </authorList>
    </citation>
    <scope>NUCLEOTIDE SEQUENCE</scope>
    <source>
        <strain evidence="13">CBHHK002</strain>
    </source>
</reference>
<organism evidence="13 14">
    <name type="scientific">Mycena albidolilacea</name>
    <dbReference type="NCBI Taxonomy" id="1033008"/>
    <lineage>
        <taxon>Eukaryota</taxon>
        <taxon>Fungi</taxon>
        <taxon>Dikarya</taxon>
        <taxon>Basidiomycota</taxon>
        <taxon>Agaricomycotina</taxon>
        <taxon>Agaricomycetes</taxon>
        <taxon>Agaricomycetidae</taxon>
        <taxon>Agaricales</taxon>
        <taxon>Marasmiineae</taxon>
        <taxon>Mycenaceae</taxon>
        <taxon>Mycena</taxon>
    </lineage>
</organism>
<dbReference type="Pfam" id="PF22191">
    <property type="entry name" value="IBR_1"/>
    <property type="match status" value="1"/>
</dbReference>
<dbReference type="Proteomes" id="UP001218218">
    <property type="component" value="Unassembled WGS sequence"/>
</dbReference>
<evidence type="ECO:0000313" key="13">
    <source>
        <dbReference type="EMBL" id="KAJ7336445.1"/>
    </source>
</evidence>
<evidence type="ECO:0000256" key="4">
    <source>
        <dbReference type="ARBA" id="ARBA00022723"/>
    </source>
</evidence>
<dbReference type="PROSITE" id="PS51873">
    <property type="entry name" value="TRIAD"/>
    <property type="match status" value="1"/>
</dbReference>
<evidence type="ECO:0000256" key="1">
    <source>
        <dbReference type="ARBA" id="ARBA00001798"/>
    </source>
</evidence>
<dbReference type="Gene3D" id="3.30.70.330">
    <property type="match status" value="1"/>
</dbReference>
<dbReference type="CDD" id="cd22585">
    <property type="entry name" value="Rcat_RBR_DEAH12-like"/>
    <property type="match status" value="1"/>
</dbReference>
<dbReference type="InterPro" id="IPR012677">
    <property type="entry name" value="Nucleotide-bd_a/b_plait_sf"/>
</dbReference>
<keyword evidence="14" id="KW-1185">Reference proteome</keyword>
<keyword evidence="3" id="KW-0808">Transferase</keyword>